<dbReference type="KEGG" id="cpm:G5S_0081"/>
<protein>
    <submittedName>
        <fullName evidence="1">Uncharacterized protein</fullName>
    </submittedName>
</protein>
<proteinExistence type="predicted"/>
<accession>A0AA34RCB5</accession>
<gene>
    <name evidence="1" type="ordered locus">G5S_0081</name>
</gene>
<organism evidence="1 2">
    <name type="scientific">Chlamydia pecorum (strain ATCC VR-628 / DSM 29919 / E58)</name>
    <name type="common">Chlamydophila pecorum</name>
    <dbReference type="NCBI Taxonomy" id="331635"/>
    <lineage>
        <taxon>Bacteria</taxon>
        <taxon>Pseudomonadati</taxon>
        <taxon>Chlamydiota</taxon>
        <taxon>Chlamydiia</taxon>
        <taxon>Chlamydiales</taxon>
        <taxon>Chlamydiaceae</taxon>
        <taxon>Chlamydia/Chlamydophila group</taxon>
        <taxon>Chlamydia</taxon>
    </lineage>
</organism>
<reference evidence="1 2" key="1">
    <citation type="journal article" date="2011" name="J. Bacteriol.">
        <title>Genome sequence of the obligate intracellular animal pathogen Chlamydia pecorum E58.</title>
        <authorList>
            <person name="Mojica S."/>
            <person name="Huot Creasy H."/>
            <person name="Daugherty S."/>
            <person name="Read T.D."/>
            <person name="Kim T."/>
            <person name="Kaltenboeck B."/>
            <person name="Bavoil P."/>
            <person name="Myers G.S."/>
        </authorList>
    </citation>
    <scope>NUCLEOTIDE SEQUENCE [LARGE SCALE GENOMIC DNA]</scope>
    <source>
        <strain evidence="1 2">E58</strain>
    </source>
</reference>
<dbReference type="AlphaFoldDB" id="A0AA34RCB5"/>
<dbReference type="EMBL" id="CP002608">
    <property type="protein sequence ID" value="AEB41111.1"/>
    <property type="molecule type" value="Genomic_DNA"/>
</dbReference>
<dbReference type="Proteomes" id="UP000008305">
    <property type="component" value="Chromosome"/>
</dbReference>
<sequence length="68" mass="7298">MLPIESAACTPTEKIQQVFKRIIASETLEQDQNAKKYSCGICLAEETLSIEANKVMAVAEGSLASHAS</sequence>
<name>A0AA34RCB5_CHLPE</name>
<keyword evidence="2" id="KW-1185">Reference proteome</keyword>
<evidence type="ECO:0000313" key="2">
    <source>
        <dbReference type="Proteomes" id="UP000008305"/>
    </source>
</evidence>
<evidence type="ECO:0000313" key="1">
    <source>
        <dbReference type="EMBL" id="AEB41111.1"/>
    </source>
</evidence>